<protein>
    <submittedName>
        <fullName evidence="2">Uncharacterized protein</fullName>
    </submittedName>
</protein>
<evidence type="ECO:0000313" key="2">
    <source>
        <dbReference type="EMBL" id="TNN46478.1"/>
    </source>
</evidence>
<accession>A0A4Z2FYU3</accession>
<reference evidence="2 3" key="1">
    <citation type="submission" date="2019-03" db="EMBL/GenBank/DDBJ databases">
        <title>First draft genome of Liparis tanakae, snailfish: a comprehensive survey of snailfish specific genes.</title>
        <authorList>
            <person name="Kim W."/>
            <person name="Song I."/>
            <person name="Jeong J.-H."/>
            <person name="Kim D."/>
            <person name="Kim S."/>
            <person name="Ryu S."/>
            <person name="Song J.Y."/>
            <person name="Lee S.K."/>
        </authorList>
    </citation>
    <scope>NUCLEOTIDE SEQUENCE [LARGE SCALE GENOMIC DNA]</scope>
    <source>
        <tissue evidence="2">Muscle</tissue>
    </source>
</reference>
<organism evidence="2 3">
    <name type="scientific">Liparis tanakae</name>
    <name type="common">Tanaka's snailfish</name>
    <dbReference type="NCBI Taxonomy" id="230148"/>
    <lineage>
        <taxon>Eukaryota</taxon>
        <taxon>Metazoa</taxon>
        <taxon>Chordata</taxon>
        <taxon>Craniata</taxon>
        <taxon>Vertebrata</taxon>
        <taxon>Euteleostomi</taxon>
        <taxon>Actinopterygii</taxon>
        <taxon>Neopterygii</taxon>
        <taxon>Teleostei</taxon>
        <taxon>Neoteleostei</taxon>
        <taxon>Acanthomorphata</taxon>
        <taxon>Eupercaria</taxon>
        <taxon>Perciformes</taxon>
        <taxon>Cottioidei</taxon>
        <taxon>Cottales</taxon>
        <taxon>Liparidae</taxon>
        <taxon>Liparis</taxon>
    </lineage>
</organism>
<evidence type="ECO:0000313" key="3">
    <source>
        <dbReference type="Proteomes" id="UP000314294"/>
    </source>
</evidence>
<sequence length="89" mass="9726">MHCISLRFSTADAPSCTQVRGQGSQHVLGTLGVDEAVGGVQRLGLVHPLRRLFDVAGVLREKRIHRVSGASRSNRRAHGAAEQRRIFTL</sequence>
<name>A0A4Z2FYU3_9TELE</name>
<dbReference type="Proteomes" id="UP000314294">
    <property type="component" value="Unassembled WGS sequence"/>
</dbReference>
<keyword evidence="3" id="KW-1185">Reference proteome</keyword>
<feature type="region of interest" description="Disordered" evidence="1">
    <location>
        <begin position="68"/>
        <end position="89"/>
    </location>
</feature>
<gene>
    <name evidence="2" type="ORF">EYF80_043336</name>
</gene>
<feature type="compositionally biased region" description="Basic and acidic residues" evidence="1">
    <location>
        <begin position="79"/>
        <end position="89"/>
    </location>
</feature>
<dbReference type="AlphaFoldDB" id="A0A4Z2FYU3"/>
<comment type="caution">
    <text evidence="2">The sequence shown here is derived from an EMBL/GenBank/DDBJ whole genome shotgun (WGS) entry which is preliminary data.</text>
</comment>
<dbReference type="EMBL" id="SRLO01000787">
    <property type="protein sequence ID" value="TNN46478.1"/>
    <property type="molecule type" value="Genomic_DNA"/>
</dbReference>
<proteinExistence type="predicted"/>
<evidence type="ECO:0000256" key="1">
    <source>
        <dbReference type="SAM" id="MobiDB-lite"/>
    </source>
</evidence>